<evidence type="ECO:0000313" key="2">
    <source>
        <dbReference type="Proteomes" id="UP000324800"/>
    </source>
</evidence>
<evidence type="ECO:0000313" key="1">
    <source>
        <dbReference type="EMBL" id="KAA6311549.1"/>
    </source>
</evidence>
<protein>
    <submittedName>
        <fullName evidence="1">Uncharacterized protein</fullName>
    </submittedName>
</protein>
<gene>
    <name evidence="1" type="ORF">EZS28_056104</name>
</gene>
<dbReference type="InterPro" id="IPR011989">
    <property type="entry name" value="ARM-like"/>
</dbReference>
<dbReference type="InterPro" id="IPR016024">
    <property type="entry name" value="ARM-type_fold"/>
</dbReference>
<dbReference type="SUPFAM" id="SSF48371">
    <property type="entry name" value="ARM repeat"/>
    <property type="match status" value="1"/>
</dbReference>
<accession>A0A5J4PS97</accession>
<dbReference type="OrthoDB" id="201709at2759"/>
<dbReference type="EMBL" id="SNRW01049187">
    <property type="protein sequence ID" value="KAA6311549.1"/>
    <property type="molecule type" value="Genomic_DNA"/>
</dbReference>
<organism evidence="1 2">
    <name type="scientific">Streblomastix strix</name>
    <dbReference type="NCBI Taxonomy" id="222440"/>
    <lineage>
        <taxon>Eukaryota</taxon>
        <taxon>Metamonada</taxon>
        <taxon>Preaxostyla</taxon>
        <taxon>Oxymonadida</taxon>
        <taxon>Streblomastigidae</taxon>
        <taxon>Streblomastix</taxon>
    </lineage>
</organism>
<comment type="caution">
    <text evidence="1">The sequence shown here is derived from an EMBL/GenBank/DDBJ whole genome shotgun (WGS) entry which is preliminary data.</text>
</comment>
<proteinExistence type="predicted"/>
<dbReference type="AlphaFoldDB" id="A0A5J4PS97"/>
<reference evidence="1 2" key="1">
    <citation type="submission" date="2019-03" db="EMBL/GenBank/DDBJ databases">
        <title>Single cell metagenomics reveals metabolic interactions within the superorganism composed of flagellate Streblomastix strix and complex community of Bacteroidetes bacteria on its surface.</title>
        <authorList>
            <person name="Treitli S.C."/>
            <person name="Kolisko M."/>
            <person name="Husnik F."/>
            <person name="Keeling P."/>
            <person name="Hampl V."/>
        </authorList>
    </citation>
    <scope>NUCLEOTIDE SEQUENCE [LARGE SCALE GENOMIC DNA]</scope>
    <source>
        <strain evidence="1">ST1C</strain>
    </source>
</reference>
<sequence>MCKDLNNIITYWSDNKEKILQRQIEICELMIEMFDDKKDDEGRRCCIQAGIVKALVNIFLKQDSSYIKVQHAKAFYFLTYLTNNDVKLLIYSQFPFAGLLNLLEHSDKDVFEYAIVSIWHIILAGTSTTPYSTQHPHFDTFATHGGIEKLYQFSNSWRTDD</sequence>
<dbReference type="Proteomes" id="UP000324800">
    <property type="component" value="Unassembled WGS sequence"/>
</dbReference>
<name>A0A5J4PS97_9EUKA</name>
<dbReference type="Gene3D" id="1.25.10.10">
    <property type="entry name" value="Leucine-rich Repeat Variant"/>
    <property type="match status" value="1"/>
</dbReference>
<feature type="non-terminal residue" evidence="1">
    <location>
        <position position="161"/>
    </location>
</feature>